<feature type="compositionally biased region" description="Acidic residues" evidence="10">
    <location>
        <begin position="483"/>
        <end position="497"/>
    </location>
</feature>
<reference evidence="12 13" key="1">
    <citation type="submission" date="2014-06" db="EMBL/GenBank/DDBJ databases">
        <title>Evolutionary Origins and Diversification of the Mycorrhizal Mutualists.</title>
        <authorList>
            <consortium name="DOE Joint Genome Institute"/>
            <consortium name="Mycorrhizal Genomics Consortium"/>
            <person name="Kohler A."/>
            <person name="Kuo A."/>
            <person name="Nagy L.G."/>
            <person name="Floudas D."/>
            <person name="Copeland A."/>
            <person name="Barry K.W."/>
            <person name="Cichocki N."/>
            <person name="Veneault-Fourrey C."/>
            <person name="LaButti K."/>
            <person name="Lindquist E.A."/>
            <person name="Lipzen A."/>
            <person name="Lundell T."/>
            <person name="Morin E."/>
            <person name="Murat C."/>
            <person name="Riley R."/>
            <person name="Ohm R."/>
            <person name="Sun H."/>
            <person name="Tunlid A."/>
            <person name="Henrissat B."/>
            <person name="Grigoriev I.V."/>
            <person name="Hibbett D.S."/>
            <person name="Martin F."/>
        </authorList>
    </citation>
    <scope>NUCLEOTIDE SEQUENCE [LARGE SCALE GENOMIC DNA]</scope>
    <source>
        <strain evidence="12 13">SS14</strain>
    </source>
</reference>
<dbReference type="AlphaFoldDB" id="A0A0C9URR3"/>
<feature type="compositionally biased region" description="Acidic residues" evidence="10">
    <location>
        <begin position="398"/>
        <end position="407"/>
    </location>
</feature>
<keyword evidence="13" id="KW-1185">Reference proteome</keyword>
<dbReference type="InterPro" id="IPR023696">
    <property type="entry name" value="Ureohydrolase_dom_sf"/>
</dbReference>
<dbReference type="PANTHER" id="PTHR10625:SF10">
    <property type="entry name" value="HISTONE DEACETYLASE HDAC1"/>
    <property type="match status" value="1"/>
</dbReference>
<keyword evidence="8" id="KW-0539">Nucleus</keyword>
<dbReference type="SUPFAM" id="SSF52768">
    <property type="entry name" value="Arginase/deacetylase"/>
    <property type="match status" value="1"/>
</dbReference>
<evidence type="ECO:0000313" key="13">
    <source>
        <dbReference type="Proteomes" id="UP000054279"/>
    </source>
</evidence>
<protein>
    <recommendedName>
        <fullName evidence="2">histone deacetylase</fullName>
        <ecNumber evidence="2">3.5.1.98</ecNumber>
    </recommendedName>
</protein>
<evidence type="ECO:0000313" key="12">
    <source>
        <dbReference type="EMBL" id="KIJ45548.1"/>
    </source>
</evidence>
<gene>
    <name evidence="12" type="ORF">M422DRAFT_29674</name>
</gene>
<feature type="compositionally biased region" description="Acidic residues" evidence="10">
    <location>
        <begin position="533"/>
        <end position="543"/>
    </location>
</feature>
<feature type="compositionally biased region" description="Basic and acidic residues" evidence="10">
    <location>
        <begin position="408"/>
        <end position="423"/>
    </location>
</feature>
<comment type="subcellular location">
    <subcellularLocation>
        <location evidence="1">Nucleus</location>
    </subcellularLocation>
</comment>
<dbReference type="OrthoDB" id="1918432at2759"/>
<feature type="compositionally biased region" description="Basic and acidic residues" evidence="10">
    <location>
        <begin position="435"/>
        <end position="448"/>
    </location>
</feature>
<keyword evidence="7" id="KW-0804">Transcription</keyword>
<keyword evidence="4" id="KW-0378">Hydrolase</keyword>
<organism evidence="12 13">
    <name type="scientific">Sphaerobolus stellatus (strain SS14)</name>
    <dbReference type="NCBI Taxonomy" id="990650"/>
    <lineage>
        <taxon>Eukaryota</taxon>
        <taxon>Fungi</taxon>
        <taxon>Dikarya</taxon>
        <taxon>Basidiomycota</taxon>
        <taxon>Agaricomycotina</taxon>
        <taxon>Agaricomycetes</taxon>
        <taxon>Phallomycetidae</taxon>
        <taxon>Geastrales</taxon>
        <taxon>Sphaerobolaceae</taxon>
        <taxon>Sphaerobolus</taxon>
    </lineage>
</organism>
<feature type="domain" description="Histone deacetylase" evidence="11">
    <location>
        <begin position="33"/>
        <end position="319"/>
    </location>
</feature>
<dbReference type="FunFam" id="3.40.800.20:FF:000001">
    <property type="entry name" value="Histone deacetylase"/>
    <property type="match status" value="1"/>
</dbReference>
<keyword evidence="5" id="KW-0156">Chromatin regulator</keyword>
<dbReference type="GO" id="GO:0032221">
    <property type="term" value="C:Rpd3S complex"/>
    <property type="evidence" value="ECO:0007669"/>
    <property type="project" value="UniProtKB-ARBA"/>
</dbReference>
<name>A0A0C9URR3_SPHS4</name>
<dbReference type="InterPro" id="IPR003084">
    <property type="entry name" value="HDAC_I/II"/>
</dbReference>
<dbReference type="GO" id="GO:0031507">
    <property type="term" value="P:heterochromatin formation"/>
    <property type="evidence" value="ECO:0007669"/>
    <property type="project" value="TreeGrafter"/>
</dbReference>
<dbReference type="GO" id="GO:0141221">
    <property type="term" value="F:histone deacetylase activity, hydrolytic mechanism"/>
    <property type="evidence" value="ECO:0007669"/>
    <property type="project" value="UniProtKB-EC"/>
</dbReference>
<evidence type="ECO:0000256" key="6">
    <source>
        <dbReference type="ARBA" id="ARBA00023015"/>
    </source>
</evidence>
<dbReference type="InterPro" id="IPR000286">
    <property type="entry name" value="HDACs"/>
</dbReference>
<dbReference type="PANTHER" id="PTHR10625">
    <property type="entry name" value="HISTONE DEACETYLASE HDAC1-RELATED"/>
    <property type="match status" value="1"/>
</dbReference>
<dbReference type="PRINTS" id="PR01271">
    <property type="entry name" value="HISDACETLASE"/>
</dbReference>
<feature type="region of interest" description="Disordered" evidence="10">
    <location>
        <begin position="376"/>
        <end position="558"/>
    </location>
</feature>
<evidence type="ECO:0000259" key="11">
    <source>
        <dbReference type="Pfam" id="PF00850"/>
    </source>
</evidence>
<comment type="similarity">
    <text evidence="9">Belongs to the histone deacetylase family. HD Type 1 subfamily.</text>
</comment>
<evidence type="ECO:0000256" key="5">
    <source>
        <dbReference type="ARBA" id="ARBA00022853"/>
    </source>
</evidence>
<dbReference type="HOGENOM" id="CLU_007727_0_2_1"/>
<dbReference type="InterPro" id="IPR023801">
    <property type="entry name" value="His_deacetylse_dom"/>
</dbReference>
<dbReference type="Proteomes" id="UP000054279">
    <property type="component" value="Unassembled WGS sequence"/>
</dbReference>
<accession>A0A0C9URR3</accession>
<dbReference type="EMBL" id="KN837111">
    <property type="protein sequence ID" value="KIJ45548.1"/>
    <property type="molecule type" value="Genomic_DNA"/>
</dbReference>
<dbReference type="InterPro" id="IPR037138">
    <property type="entry name" value="His_deacetylse_dom_sf"/>
</dbReference>
<keyword evidence="3" id="KW-0678">Repressor</keyword>
<sequence length="558" mass="61675">MSSSVTPIAGEAKKRVCYFFDADIGGFHYGPGHPMKPTRIRMCHSLVMNYGLYKNMEIFRAKPATKREMTQFHSDEYVEFLNRITPNNMHQFVREQHKYNVGDDCPVFDGLFEYCSISAGGSMEGAARLSRDKCDIAINWAGGLHHAKKGEASGFCYVNDIVLGILELLRYHSRVLYIDIDCHHGDGVEEAFYTTDRVMTVSFHKYGEYFPGTGDLRDNGIGKGKSYAVNVPLRDGITDENYRQVFEPIITQVMESYNPSAIVLQCGTDSLSGDKLGCLNLSMRGHANCVKFVKSFNRPLLLVGGGGYTMRNVSRAWAFETGLAVGVELGPEIPVNEYYEYFGPDYKLDVRSSNMEDFNNPEYLTRVKNIVLQNLKDLGGPPSMQMMPVPRLPHDTEDPNEEEDNVNPDDRRPQYLRDRHIQADGELSDSDDEGEGGRINKRDRKLPDEPPSSSAPVAPATTSLTKESEPAASSSANGKKPAEEEETTVAQEDDAVMQEEPPTEPASPDASDSGAGLKMNAFGRPKMTAAAAVEEEEGMDIDEPLLPTPSGAGDVAEE</sequence>
<evidence type="ECO:0000256" key="1">
    <source>
        <dbReference type="ARBA" id="ARBA00004123"/>
    </source>
</evidence>
<evidence type="ECO:0000256" key="7">
    <source>
        <dbReference type="ARBA" id="ARBA00023163"/>
    </source>
</evidence>
<evidence type="ECO:0000256" key="10">
    <source>
        <dbReference type="SAM" id="MobiDB-lite"/>
    </source>
</evidence>
<dbReference type="Gene3D" id="3.40.800.20">
    <property type="entry name" value="Histone deacetylase domain"/>
    <property type="match status" value="1"/>
</dbReference>
<keyword evidence="6" id="KW-0805">Transcription regulation</keyword>
<feature type="compositionally biased region" description="Low complexity" evidence="10">
    <location>
        <begin position="451"/>
        <end position="465"/>
    </location>
</feature>
<evidence type="ECO:0000256" key="3">
    <source>
        <dbReference type="ARBA" id="ARBA00022491"/>
    </source>
</evidence>
<dbReference type="Pfam" id="PF00850">
    <property type="entry name" value="Hist_deacetyl"/>
    <property type="match status" value="1"/>
</dbReference>
<evidence type="ECO:0000256" key="8">
    <source>
        <dbReference type="ARBA" id="ARBA00023242"/>
    </source>
</evidence>
<evidence type="ECO:0000256" key="9">
    <source>
        <dbReference type="ARBA" id="ARBA00061569"/>
    </source>
</evidence>
<dbReference type="PRINTS" id="PR01270">
    <property type="entry name" value="HDASUPER"/>
</dbReference>
<dbReference type="GO" id="GO:0070210">
    <property type="term" value="C:Rpd3L-Expanded complex"/>
    <property type="evidence" value="ECO:0007669"/>
    <property type="project" value="TreeGrafter"/>
</dbReference>
<evidence type="ECO:0000256" key="2">
    <source>
        <dbReference type="ARBA" id="ARBA00012111"/>
    </source>
</evidence>
<evidence type="ECO:0000256" key="4">
    <source>
        <dbReference type="ARBA" id="ARBA00022801"/>
    </source>
</evidence>
<proteinExistence type="inferred from homology"/>
<dbReference type="EC" id="3.5.1.98" evidence="2"/>